<protein>
    <recommendedName>
        <fullName evidence="4">DUF2029 domain-containing protein</fullName>
    </recommendedName>
</protein>
<proteinExistence type="predicted"/>
<evidence type="ECO:0000313" key="2">
    <source>
        <dbReference type="EMBL" id="TDH63072.1"/>
    </source>
</evidence>
<organism evidence="2 3">
    <name type="scientific">Dankookia rubra</name>
    <dbReference type="NCBI Taxonomy" id="1442381"/>
    <lineage>
        <taxon>Bacteria</taxon>
        <taxon>Pseudomonadati</taxon>
        <taxon>Pseudomonadota</taxon>
        <taxon>Alphaproteobacteria</taxon>
        <taxon>Acetobacterales</taxon>
        <taxon>Roseomonadaceae</taxon>
        <taxon>Dankookia</taxon>
    </lineage>
</organism>
<feature type="transmembrane region" description="Helical" evidence="1">
    <location>
        <begin position="21"/>
        <end position="42"/>
    </location>
</feature>
<feature type="transmembrane region" description="Helical" evidence="1">
    <location>
        <begin position="161"/>
        <end position="178"/>
    </location>
</feature>
<accession>A0A4R5QI68</accession>
<feature type="transmembrane region" description="Helical" evidence="1">
    <location>
        <begin position="357"/>
        <end position="373"/>
    </location>
</feature>
<gene>
    <name evidence="2" type="ORF">E2C06_08775</name>
</gene>
<keyword evidence="3" id="KW-1185">Reference proteome</keyword>
<dbReference type="OrthoDB" id="104925at2"/>
<evidence type="ECO:0000313" key="3">
    <source>
        <dbReference type="Proteomes" id="UP000295096"/>
    </source>
</evidence>
<comment type="caution">
    <text evidence="2">The sequence shown here is derived from an EMBL/GenBank/DDBJ whole genome shotgun (WGS) entry which is preliminary data.</text>
</comment>
<evidence type="ECO:0008006" key="4">
    <source>
        <dbReference type="Google" id="ProtNLM"/>
    </source>
</evidence>
<keyword evidence="1" id="KW-1133">Transmembrane helix</keyword>
<feature type="transmembrane region" description="Helical" evidence="1">
    <location>
        <begin position="225"/>
        <end position="247"/>
    </location>
</feature>
<feature type="transmembrane region" description="Helical" evidence="1">
    <location>
        <begin position="185"/>
        <end position="213"/>
    </location>
</feature>
<sequence length="551" mass="58207">MPRTPSAIPWSAAAPRTGIGPLLAVTLGVTLPSLVAVILVIIGNGGEFSYGMDGPYIHMAMADQIRQGSYGLNPGEPASPSSSILYPFLLALLTPLPFGAATSLIFCLAANAGSAVLLCLIATECGIRLRAVAPAYLALMAAAMSLGLNLVGLAMGGLEHAPQVTFSLAALLGLVRFCHRGRADAWWIATLVLLPLLRFETGSVTLGCMLAMVALGRWRLATMTLGLTILVLGGFFATMHALGLPALPQSVLDRSMVAGTGAHTDWRRLPGRLIWILYTNSRVNLLSHGGAHILLGLLVTAWGTVVGLGPRNATFRWTQPLAGFDARDRARIAAALLFACAGLAHVLAGSLVSISRYEIYVIVLGLGAMLVVFDRPAETLFGHLGAWTCAAICASFLLGGAGYALRSIDAVKSAQALHATDDQMARFVTEYWRGPVMVTRWGRINWHNPNVVAPMPPPSVAVPDAVQIAQAETEAARRGIGLALLFDGGGTVEPPAWRPVARLSARRIGAGETNFGITLYAVTEADIPRIRAALRDFAPTVPPITMLEMLP</sequence>
<dbReference type="RefSeq" id="WP_133288218.1">
    <property type="nucleotide sequence ID" value="NZ_SMSJ01000007.1"/>
</dbReference>
<dbReference type="EMBL" id="SMSJ01000007">
    <property type="protein sequence ID" value="TDH63072.1"/>
    <property type="molecule type" value="Genomic_DNA"/>
</dbReference>
<reference evidence="2 3" key="1">
    <citation type="journal article" date="2016" name="J. Microbiol.">
        <title>Dankookia rubra gen. nov., sp. nov., an alphaproteobacterium isolated from sediment of a shallow stream.</title>
        <authorList>
            <person name="Kim W.H."/>
            <person name="Kim D.H."/>
            <person name="Kang K."/>
            <person name="Ahn T.Y."/>
        </authorList>
    </citation>
    <scope>NUCLEOTIDE SEQUENCE [LARGE SCALE GENOMIC DNA]</scope>
    <source>
        <strain evidence="2 3">JCM30602</strain>
    </source>
</reference>
<dbReference type="AlphaFoldDB" id="A0A4R5QI68"/>
<feature type="transmembrane region" description="Helical" evidence="1">
    <location>
        <begin position="385"/>
        <end position="405"/>
    </location>
</feature>
<keyword evidence="1" id="KW-0472">Membrane</keyword>
<dbReference type="Proteomes" id="UP000295096">
    <property type="component" value="Unassembled WGS sequence"/>
</dbReference>
<name>A0A4R5QI68_9PROT</name>
<feature type="transmembrane region" description="Helical" evidence="1">
    <location>
        <begin position="135"/>
        <end position="155"/>
    </location>
</feature>
<evidence type="ECO:0000256" key="1">
    <source>
        <dbReference type="SAM" id="Phobius"/>
    </source>
</evidence>
<feature type="transmembrane region" description="Helical" evidence="1">
    <location>
        <begin position="98"/>
        <end position="123"/>
    </location>
</feature>
<feature type="transmembrane region" description="Helical" evidence="1">
    <location>
        <begin position="291"/>
        <end position="310"/>
    </location>
</feature>
<feature type="transmembrane region" description="Helical" evidence="1">
    <location>
        <begin position="330"/>
        <end position="350"/>
    </location>
</feature>
<keyword evidence="1" id="KW-0812">Transmembrane</keyword>